<evidence type="ECO:0000313" key="3">
    <source>
        <dbReference type="Proteomes" id="UP000183982"/>
    </source>
</evidence>
<evidence type="ECO:0000259" key="1">
    <source>
        <dbReference type="Pfam" id="PF20056"/>
    </source>
</evidence>
<dbReference type="AlphaFoldDB" id="A0A1M6NHN6"/>
<dbReference type="Pfam" id="PF20056">
    <property type="entry name" value="DUF6455"/>
    <property type="match status" value="1"/>
</dbReference>
<organism evidence="2 3">
    <name type="scientific">Shimia gijangensis</name>
    <dbReference type="NCBI Taxonomy" id="1470563"/>
    <lineage>
        <taxon>Bacteria</taxon>
        <taxon>Pseudomonadati</taxon>
        <taxon>Pseudomonadota</taxon>
        <taxon>Alphaproteobacteria</taxon>
        <taxon>Rhodobacterales</taxon>
        <taxon>Roseobacteraceae</taxon>
    </lineage>
</organism>
<evidence type="ECO:0000313" key="2">
    <source>
        <dbReference type="EMBL" id="SHJ95248.1"/>
    </source>
</evidence>
<dbReference type="EMBL" id="FQZQ01000016">
    <property type="protein sequence ID" value="SHJ95248.1"/>
    <property type="molecule type" value="Genomic_DNA"/>
</dbReference>
<feature type="domain" description="DUF6455" evidence="1">
    <location>
        <begin position="1"/>
        <end position="85"/>
    </location>
</feature>
<gene>
    <name evidence="2" type="ORF">SAMN05444000_1162</name>
</gene>
<dbReference type="InterPro" id="IPR045601">
    <property type="entry name" value="DUF6455"/>
</dbReference>
<name>A0A1M6NHN6_9RHOB</name>
<reference evidence="3" key="1">
    <citation type="submission" date="2016-11" db="EMBL/GenBank/DDBJ databases">
        <authorList>
            <person name="Varghese N."/>
            <person name="Submissions S."/>
        </authorList>
    </citation>
    <scope>NUCLEOTIDE SEQUENCE [LARGE SCALE GENOMIC DNA]</scope>
    <source>
        <strain evidence="3">DSM 100564</strain>
    </source>
</reference>
<keyword evidence="3" id="KW-1185">Reference proteome</keyword>
<protein>
    <recommendedName>
        <fullName evidence="1">DUF6455 domain-containing protein</fullName>
    </recommendedName>
</protein>
<accession>A0A1M6NHN6</accession>
<sequence length="91" mass="10102">MKDVKKPKGYIGLMERMAEHMGIDLTQCQDELGISPFTIERMMEKCSACGESADCVSILSQPQTADSEQPPSYCCNRKVLMHLARSTAKSD</sequence>
<dbReference type="Proteomes" id="UP000183982">
    <property type="component" value="Unassembled WGS sequence"/>
</dbReference>
<proteinExistence type="predicted"/>